<dbReference type="EMBL" id="BJCI01000001">
    <property type="protein sequence ID" value="GCL48511.1"/>
    <property type="molecule type" value="Genomic_DNA"/>
</dbReference>
<comment type="caution">
    <text evidence="2">The sequence shown here is derived from an EMBL/GenBank/DDBJ whole genome shotgun (WGS) entry which is preliminary data.</text>
</comment>
<evidence type="ECO:0000313" key="2">
    <source>
        <dbReference type="EMBL" id="GCL48511.1"/>
    </source>
</evidence>
<reference evidence="2 3" key="1">
    <citation type="submission" date="2019-02" db="EMBL/GenBank/DDBJ databases">
        <title>Draft genome sequence of Arthrospira platensis NIES-3804.</title>
        <authorList>
            <person name="Yamaguchi H."/>
            <person name="Suzuki S."/>
            <person name="Kawachi M."/>
        </authorList>
    </citation>
    <scope>NUCLEOTIDE SEQUENCE [LARGE SCALE GENOMIC DNA]</scope>
    <source>
        <strain evidence="2 3">NIES-3804</strain>
    </source>
</reference>
<protein>
    <recommendedName>
        <fullName evidence="4">DUF3153 domain-containing protein</fullName>
    </recommendedName>
</protein>
<evidence type="ECO:0000256" key="1">
    <source>
        <dbReference type="SAM" id="Phobius"/>
    </source>
</evidence>
<dbReference type="Pfam" id="PF11353">
    <property type="entry name" value="DUF3153"/>
    <property type="match status" value="1"/>
</dbReference>
<name>A0A6H9FZP7_MICAE</name>
<keyword evidence="1" id="KW-1133">Transmembrane helix</keyword>
<gene>
    <name evidence="2" type="ORF">NIES3804_00610</name>
</gene>
<proteinExistence type="predicted"/>
<dbReference type="InterPro" id="IPR021499">
    <property type="entry name" value="DUF3153"/>
</dbReference>
<dbReference type="AlphaFoldDB" id="A0A6H9FZP7"/>
<dbReference type="RefSeq" id="WP_159290583.1">
    <property type="nucleotide sequence ID" value="NZ_BJCI01000001.1"/>
</dbReference>
<organism evidence="2 3">
    <name type="scientific">Microcystis aeruginosa NIES-3804</name>
    <dbReference type="NCBI Taxonomy" id="2517783"/>
    <lineage>
        <taxon>Bacteria</taxon>
        <taxon>Bacillati</taxon>
        <taxon>Cyanobacteriota</taxon>
        <taxon>Cyanophyceae</taxon>
        <taxon>Oscillatoriophycideae</taxon>
        <taxon>Chroococcales</taxon>
        <taxon>Microcystaceae</taxon>
        <taxon>Microcystis</taxon>
    </lineage>
</organism>
<dbReference type="Proteomes" id="UP000435041">
    <property type="component" value="Unassembled WGS sequence"/>
</dbReference>
<evidence type="ECO:0000313" key="3">
    <source>
        <dbReference type="Proteomes" id="UP000435041"/>
    </source>
</evidence>
<sequence length="262" mass="29323">MNQPTTEKIGKTRFILPFLCGIFLFLTGCVRYDVGINFPHQHHGEIIQHITLGQRLTSLSQTEATKWLNSIEQRAKLLKGKTAPISEREIIVTIPFSNSQELEEKFNQFFDPSSSFKIKNSANTDDSKLLQLDSKLAVTERDWFFLTQKNLKLTVDLRALGVLSEQGNIIISPGSLVDIDFALKTPFAGQNIEDDSGLNPPVEQVDNQLIWHLKPGEINTIAAAFWVPNYLGIGTIVIVLITGFAYYLKYKRLPGVSPSTSS</sequence>
<feature type="transmembrane region" description="Helical" evidence="1">
    <location>
        <begin position="230"/>
        <end position="248"/>
    </location>
</feature>
<accession>A0A6H9FZP7</accession>
<evidence type="ECO:0008006" key="4">
    <source>
        <dbReference type="Google" id="ProtNLM"/>
    </source>
</evidence>
<keyword evidence="1" id="KW-0812">Transmembrane</keyword>
<keyword evidence="1" id="KW-0472">Membrane</keyword>